<evidence type="ECO:0000256" key="5">
    <source>
        <dbReference type="ARBA" id="ARBA00022692"/>
    </source>
</evidence>
<evidence type="ECO:0000256" key="6">
    <source>
        <dbReference type="ARBA" id="ARBA00022989"/>
    </source>
</evidence>
<dbReference type="EMBL" id="SPQZ01000003">
    <property type="protein sequence ID" value="TFV98515.1"/>
    <property type="molecule type" value="Genomic_DNA"/>
</dbReference>
<accession>A0A4Y9R518</accession>
<feature type="transmembrane region" description="Helical" evidence="9">
    <location>
        <begin position="306"/>
        <end position="328"/>
    </location>
</feature>
<keyword evidence="3" id="KW-0813">Transport</keyword>
<comment type="subcellular location">
    <subcellularLocation>
        <location evidence="1">Cell membrane</location>
        <topology evidence="1">Multi-pass membrane protein</topology>
    </subcellularLocation>
</comment>
<evidence type="ECO:0000256" key="1">
    <source>
        <dbReference type="ARBA" id="ARBA00004651"/>
    </source>
</evidence>
<name>A0A4Y9R518_9MICO</name>
<dbReference type="CDD" id="cd17502">
    <property type="entry name" value="MFS_Azr1_MDR_like"/>
    <property type="match status" value="1"/>
</dbReference>
<feature type="transmembrane region" description="Helical" evidence="9">
    <location>
        <begin position="99"/>
        <end position="120"/>
    </location>
</feature>
<sequence length="633" mass="67174">MSHRQILFVIFGLMAGMFLSALDQTVVGTAIRTIGDDLHGLSQQAWVTTAYLITSTISTPLYGKLSDIFGRRPLFIIAIVIFIIGSILATFSTSMIELALFRAVQGLGAGGLMSMPLAIMGDMLAPRERAKYQGYFLAVFGISSLIGPLVGGLFAGAEEILGIAGWRWVFLINVPIGIIALAIVLRFLHLPKTERYSVRIDWWGAATVIIALVPLLLVAEEGREWGWSSPGAIACYVVGVLGIISFILIEAAMKDDALIPLKLFRSSTFSMATIIGVFVGFGMFGAMLTLPLYLQLVLGSTPTESGLQMLPMILGLMISSIASGQIIARTGRYRIFPTIGTALLSGGFFYLTFLEYDSSYWFIAGAMLLIGLGLGQLMQTLTIASQNSVGLRDMGVATSSSTFFRQIGGTLGTAVLLSLLFTVMPTNIVGSLSDQDTLADALDAALDPSVASAPENSAIMETIYTPIVTPIEAQLPAGVDLSDDAQRAQVVSQVTPTVLEQLDSGTGGSFGSSTLDDTSFLNGADPRLTKPFLAGFNASAVQVYWVALLVVLIAFVLTLFFRAPPLRAKSALQEAADNRADAEAADAEAAASAAEARADDELQTDLQAQRAADITGSLLDPGPRTGSVPVQRP</sequence>
<feature type="transmembrane region" description="Helical" evidence="9">
    <location>
        <begin position="74"/>
        <end position="93"/>
    </location>
</feature>
<proteinExistence type="inferred from homology"/>
<evidence type="ECO:0000256" key="3">
    <source>
        <dbReference type="ARBA" id="ARBA00022448"/>
    </source>
</evidence>
<dbReference type="InterPro" id="IPR011701">
    <property type="entry name" value="MFS"/>
</dbReference>
<feature type="transmembrane region" description="Helical" evidence="9">
    <location>
        <begin position="360"/>
        <end position="382"/>
    </location>
</feature>
<dbReference type="PANTHER" id="PTHR23501:SF197">
    <property type="entry name" value="COMD"/>
    <property type="match status" value="1"/>
</dbReference>
<dbReference type="InterPro" id="IPR020846">
    <property type="entry name" value="MFS_dom"/>
</dbReference>
<feature type="transmembrane region" description="Helical" evidence="9">
    <location>
        <begin position="231"/>
        <end position="249"/>
    </location>
</feature>
<dbReference type="Proteomes" id="UP000298127">
    <property type="component" value="Unassembled WGS sequence"/>
</dbReference>
<gene>
    <name evidence="11" type="ORF">E4M00_08620</name>
</gene>
<evidence type="ECO:0000256" key="8">
    <source>
        <dbReference type="SAM" id="MobiDB-lite"/>
    </source>
</evidence>
<feature type="transmembrane region" description="Helical" evidence="9">
    <location>
        <begin position="543"/>
        <end position="561"/>
    </location>
</feature>
<keyword evidence="12" id="KW-1185">Reference proteome</keyword>
<feature type="transmembrane region" description="Helical" evidence="9">
    <location>
        <begin position="335"/>
        <end position="354"/>
    </location>
</feature>
<evidence type="ECO:0000313" key="12">
    <source>
        <dbReference type="Proteomes" id="UP000298127"/>
    </source>
</evidence>
<keyword evidence="7 9" id="KW-0472">Membrane</keyword>
<dbReference type="Pfam" id="PF07690">
    <property type="entry name" value="MFS_1"/>
    <property type="match status" value="1"/>
</dbReference>
<dbReference type="PROSITE" id="PS50850">
    <property type="entry name" value="MFS"/>
    <property type="match status" value="1"/>
</dbReference>
<keyword evidence="5 9" id="KW-0812">Transmembrane</keyword>
<feature type="transmembrane region" description="Helical" evidence="9">
    <location>
        <begin position="200"/>
        <end position="219"/>
    </location>
</feature>
<comment type="similarity">
    <text evidence="2">Belongs to the major facilitator superfamily. TCR/Tet family.</text>
</comment>
<dbReference type="InterPro" id="IPR004638">
    <property type="entry name" value="EmrB-like"/>
</dbReference>
<dbReference type="Gene3D" id="1.20.1720.10">
    <property type="entry name" value="Multidrug resistance protein D"/>
    <property type="match status" value="1"/>
</dbReference>
<evidence type="ECO:0000313" key="11">
    <source>
        <dbReference type="EMBL" id="TFV98515.1"/>
    </source>
</evidence>
<dbReference type="AlphaFoldDB" id="A0A4Y9R518"/>
<dbReference type="InterPro" id="IPR036259">
    <property type="entry name" value="MFS_trans_sf"/>
</dbReference>
<feature type="transmembrane region" description="Helical" evidence="9">
    <location>
        <begin position="132"/>
        <end position="156"/>
    </location>
</feature>
<feature type="transmembrane region" description="Helical" evidence="9">
    <location>
        <begin position="45"/>
        <end position="62"/>
    </location>
</feature>
<evidence type="ECO:0000256" key="4">
    <source>
        <dbReference type="ARBA" id="ARBA00022475"/>
    </source>
</evidence>
<evidence type="ECO:0000259" key="10">
    <source>
        <dbReference type="PROSITE" id="PS50850"/>
    </source>
</evidence>
<keyword evidence="4" id="KW-1003">Cell membrane</keyword>
<dbReference type="RefSeq" id="WP_135120533.1">
    <property type="nucleotide sequence ID" value="NZ_SPQZ01000003.1"/>
</dbReference>
<dbReference type="NCBIfam" id="TIGR00711">
    <property type="entry name" value="efflux_EmrB"/>
    <property type="match status" value="1"/>
</dbReference>
<evidence type="ECO:0000256" key="7">
    <source>
        <dbReference type="ARBA" id="ARBA00023136"/>
    </source>
</evidence>
<evidence type="ECO:0000256" key="2">
    <source>
        <dbReference type="ARBA" id="ARBA00007520"/>
    </source>
</evidence>
<feature type="region of interest" description="Disordered" evidence="8">
    <location>
        <begin position="580"/>
        <end position="633"/>
    </location>
</feature>
<keyword evidence="6 9" id="KW-1133">Transmembrane helix</keyword>
<dbReference type="FunFam" id="1.20.1720.10:FF:000004">
    <property type="entry name" value="EmrB/QacA family drug resistance transporter"/>
    <property type="match status" value="1"/>
</dbReference>
<comment type="caution">
    <text evidence="11">The sequence shown here is derived from an EMBL/GenBank/DDBJ whole genome shotgun (WGS) entry which is preliminary data.</text>
</comment>
<dbReference type="GO" id="GO:0022857">
    <property type="term" value="F:transmembrane transporter activity"/>
    <property type="evidence" value="ECO:0007669"/>
    <property type="project" value="InterPro"/>
</dbReference>
<protein>
    <submittedName>
        <fullName evidence="11">DHA2 family efflux MFS transporter permease subunit</fullName>
    </submittedName>
</protein>
<reference evidence="11 12" key="1">
    <citation type="journal article" date="2018" name="J. Microbiol.">
        <title>Leifsonia flava sp. nov., a novel actinobacterium isolated from the rhizosphere of Aquilegia viridiflora.</title>
        <authorList>
            <person name="Cai Y."/>
            <person name="Tao W.Z."/>
            <person name="Ma Y.J."/>
            <person name="Cheng J."/>
            <person name="Zhang M.Y."/>
            <person name="Zhang Y.X."/>
        </authorList>
    </citation>
    <scope>NUCLEOTIDE SEQUENCE [LARGE SCALE GENOMIC DNA]</scope>
    <source>
        <strain evidence="11 12">SYP-B2174</strain>
    </source>
</reference>
<feature type="domain" description="Major facilitator superfamily (MFS) profile" evidence="10">
    <location>
        <begin position="9"/>
        <end position="566"/>
    </location>
</feature>
<feature type="transmembrane region" description="Helical" evidence="9">
    <location>
        <begin position="269"/>
        <end position="294"/>
    </location>
</feature>
<dbReference type="PANTHER" id="PTHR23501">
    <property type="entry name" value="MAJOR FACILITATOR SUPERFAMILY"/>
    <property type="match status" value="1"/>
</dbReference>
<evidence type="ECO:0000256" key="9">
    <source>
        <dbReference type="SAM" id="Phobius"/>
    </source>
</evidence>
<dbReference type="Gene3D" id="1.20.1250.20">
    <property type="entry name" value="MFS general substrate transporter like domains"/>
    <property type="match status" value="1"/>
</dbReference>
<organism evidence="11 12">
    <name type="scientific">Orlajensenia leifsoniae</name>
    <dbReference type="NCBI Taxonomy" id="2561933"/>
    <lineage>
        <taxon>Bacteria</taxon>
        <taxon>Bacillati</taxon>
        <taxon>Actinomycetota</taxon>
        <taxon>Actinomycetes</taxon>
        <taxon>Micrococcales</taxon>
        <taxon>Microbacteriaceae</taxon>
        <taxon>Orlajensenia</taxon>
    </lineage>
</organism>
<feature type="transmembrane region" description="Helical" evidence="9">
    <location>
        <begin position="168"/>
        <end position="188"/>
    </location>
</feature>
<dbReference type="SUPFAM" id="SSF103473">
    <property type="entry name" value="MFS general substrate transporter"/>
    <property type="match status" value="2"/>
</dbReference>
<dbReference type="GO" id="GO:0005886">
    <property type="term" value="C:plasma membrane"/>
    <property type="evidence" value="ECO:0007669"/>
    <property type="project" value="UniProtKB-SubCell"/>
</dbReference>
<feature type="transmembrane region" description="Helical" evidence="9">
    <location>
        <begin position="403"/>
        <end position="424"/>
    </location>
</feature>